<dbReference type="NCBIfam" id="NF033518">
    <property type="entry name" value="transpos_IS607"/>
    <property type="match status" value="1"/>
</dbReference>
<dbReference type="InterPro" id="IPR048046">
    <property type="entry name" value="Transpos_IS607"/>
</dbReference>
<dbReference type="PANTHER" id="PTHR36172:SF1">
    <property type="entry name" value="RESOLVASE-RELATED"/>
    <property type="match status" value="1"/>
</dbReference>
<sequence>MELLSIREAAEKLGVHPNRLREWEKKGLIRPIRLPSGHRRYPVEEIDRILKAGGMNETEPDAVALYARVSTKKEAEAGNLKRQLERLRAYAGEKGYRAAVEYTDVASGLNQKRRELDRMLKAAEQGEFKRFLIESPDRLARFGFDDLERHLKSCGVTVETTSQKEPEEAHAERVQDLLAIVTSFSARIDGARGGRKIRRGFQELMRRVGKE</sequence>
<dbReference type="InterPro" id="IPR051491">
    <property type="entry name" value="Recombinase/Transposase-rel"/>
</dbReference>
<dbReference type="InterPro" id="IPR000551">
    <property type="entry name" value="MerR-type_HTH_dom"/>
</dbReference>
<dbReference type="GO" id="GO:0006355">
    <property type="term" value="P:regulation of DNA-templated transcription"/>
    <property type="evidence" value="ECO:0007669"/>
    <property type="project" value="InterPro"/>
</dbReference>
<feature type="domain" description="Resolvase/invertase-type recombinase catalytic" evidence="2">
    <location>
        <begin position="62"/>
        <end position="208"/>
    </location>
</feature>
<dbReference type="InterPro" id="IPR006119">
    <property type="entry name" value="Resolv_N"/>
</dbReference>
<organism evidence="3 4">
    <name type="scientific">Hydrogenibacillus schlegelii</name>
    <name type="common">Bacillus schlegelii</name>
    <dbReference type="NCBI Taxonomy" id="1484"/>
    <lineage>
        <taxon>Bacteria</taxon>
        <taxon>Bacillati</taxon>
        <taxon>Bacillota</taxon>
        <taxon>Bacilli</taxon>
        <taxon>Bacillales</taxon>
        <taxon>Bacillales Family X. Incertae Sedis</taxon>
        <taxon>Hydrogenibacillus</taxon>
    </lineage>
</organism>
<dbReference type="Proteomes" id="UP000748108">
    <property type="component" value="Unassembled WGS sequence"/>
</dbReference>
<dbReference type="GO" id="GO:0000150">
    <property type="term" value="F:DNA strand exchange activity"/>
    <property type="evidence" value="ECO:0007669"/>
    <property type="project" value="InterPro"/>
</dbReference>
<name>A0A947G8W6_HYDSH</name>
<dbReference type="Pfam" id="PF00239">
    <property type="entry name" value="Resolvase"/>
    <property type="match status" value="1"/>
</dbReference>
<dbReference type="CDD" id="cd04762">
    <property type="entry name" value="HTH_MerR-trunc"/>
    <property type="match status" value="1"/>
</dbReference>
<dbReference type="AlphaFoldDB" id="A0A947G8W6"/>
<dbReference type="InterPro" id="IPR036162">
    <property type="entry name" value="Resolvase-like_N_sf"/>
</dbReference>
<dbReference type="Pfam" id="PF00376">
    <property type="entry name" value="MerR"/>
    <property type="match status" value="1"/>
</dbReference>
<dbReference type="PROSITE" id="PS50937">
    <property type="entry name" value="HTH_MERR_2"/>
    <property type="match status" value="1"/>
</dbReference>
<dbReference type="Gene3D" id="1.10.287.2170">
    <property type="match status" value="1"/>
</dbReference>
<dbReference type="Gene3D" id="1.10.1660.10">
    <property type="match status" value="1"/>
</dbReference>
<evidence type="ECO:0000313" key="4">
    <source>
        <dbReference type="Proteomes" id="UP000748108"/>
    </source>
</evidence>
<evidence type="ECO:0000259" key="1">
    <source>
        <dbReference type="PROSITE" id="PS50937"/>
    </source>
</evidence>
<evidence type="ECO:0000313" key="3">
    <source>
        <dbReference type="EMBL" id="MBT9281826.1"/>
    </source>
</evidence>
<gene>
    <name evidence="3" type="ORF">KM312_04090</name>
</gene>
<evidence type="ECO:0000259" key="2">
    <source>
        <dbReference type="PROSITE" id="PS51736"/>
    </source>
</evidence>
<proteinExistence type="predicted"/>
<dbReference type="EMBL" id="JAHHQF010000043">
    <property type="protein sequence ID" value="MBT9281826.1"/>
    <property type="molecule type" value="Genomic_DNA"/>
</dbReference>
<dbReference type="InterPro" id="IPR009061">
    <property type="entry name" value="DNA-bd_dom_put_sf"/>
</dbReference>
<comment type="caution">
    <text evidence="3">The sequence shown here is derived from an EMBL/GenBank/DDBJ whole genome shotgun (WGS) entry which is preliminary data.</text>
</comment>
<dbReference type="Gene3D" id="3.40.50.1390">
    <property type="entry name" value="Resolvase, N-terminal catalytic domain"/>
    <property type="match status" value="1"/>
</dbReference>
<dbReference type="SMART" id="SM00422">
    <property type="entry name" value="HTH_MERR"/>
    <property type="match status" value="1"/>
</dbReference>
<dbReference type="SUPFAM" id="SSF53041">
    <property type="entry name" value="Resolvase-like"/>
    <property type="match status" value="1"/>
</dbReference>
<dbReference type="PROSITE" id="PS51736">
    <property type="entry name" value="RECOMBINASES_3"/>
    <property type="match status" value="1"/>
</dbReference>
<accession>A0A947G8W6</accession>
<dbReference type="SUPFAM" id="SSF46955">
    <property type="entry name" value="Putative DNA-binding domain"/>
    <property type="match status" value="1"/>
</dbReference>
<dbReference type="SMART" id="SM00857">
    <property type="entry name" value="Resolvase"/>
    <property type="match status" value="1"/>
</dbReference>
<reference evidence="3" key="1">
    <citation type="journal article" date="2021" name="Microbiology">
        <title>Metagenomic Analysis of the Microbial Community in the Underground Coal Fire Area (Kemerovo Region, Russia) Revealed Predominance of Thermophilic Members of the Phyla Deinococcus-thermus, Aquificae, and Firmicutes.</title>
        <authorList>
            <person name="Kadnikov V."/>
            <person name="Mardanov A.V."/>
            <person name="Beletsky A.V."/>
            <person name="Karnachuk O.V."/>
            <person name="Ravin N.V."/>
        </authorList>
    </citation>
    <scope>NUCLEOTIDE SEQUENCE</scope>
    <source>
        <strain evidence="3">RBS10-49</strain>
    </source>
</reference>
<protein>
    <submittedName>
        <fullName evidence="3">IS607 family transposase</fullName>
    </submittedName>
</protein>
<feature type="domain" description="HTH merR-type" evidence="1">
    <location>
        <begin position="3"/>
        <end position="50"/>
    </location>
</feature>
<dbReference type="GO" id="GO:0003677">
    <property type="term" value="F:DNA binding"/>
    <property type="evidence" value="ECO:0007669"/>
    <property type="project" value="InterPro"/>
</dbReference>
<dbReference type="PANTHER" id="PTHR36172">
    <property type="match status" value="1"/>
</dbReference>